<dbReference type="InterPro" id="IPR038765">
    <property type="entry name" value="Papain-like_cys_pep_sf"/>
</dbReference>
<dbReference type="EC" id="2.3.2.15" evidence="1"/>
<dbReference type="Proteomes" id="UP001165060">
    <property type="component" value="Unassembled WGS sequence"/>
</dbReference>
<evidence type="ECO:0000313" key="7">
    <source>
        <dbReference type="EMBL" id="GMI33288.1"/>
    </source>
</evidence>
<evidence type="ECO:0000256" key="4">
    <source>
        <dbReference type="ARBA" id="ARBA00022723"/>
    </source>
</evidence>
<name>A0ABQ6MVE8_9STRA</name>
<evidence type="ECO:0000256" key="3">
    <source>
        <dbReference type="ARBA" id="ARBA00022679"/>
    </source>
</evidence>
<sequence>MSSYAPVSSPSFSIDDDDDPMPSFPSSSEPLPPLENLPRKLLLHTCLLASGLLLGVTLSAFLSFSPPPPSSSPPSSPLPAPLYLNSTSASLLLSSLLSSASPYPALARGFDAQLNQAYCGVATLAAAANSRLPELGIDTAEPYAPYLYATQRSVRLDSCVGSFLPFDESDSVLLPPYGTTLSQLSAAATCLFPDHLVTPHPVSPSMSLASFRELLLSTPLPLLNFHRSGLSQAGGGHWSPLAGYHEPTDSFLLLDVAKYKYPPAFVPTQLLYDAAMTVDACGEWDFPAGQARLDGGETEEEWREKLGCGDAYRGVVTVQAM</sequence>
<accession>A0ABQ6MVE8</accession>
<dbReference type="PANTHER" id="PTHR33447">
    <property type="entry name" value="GLUTATHIONE GAMMA-GLUTAMYLCYSTEINYLTRANSFERASE"/>
    <property type="match status" value="1"/>
</dbReference>
<dbReference type="Gene3D" id="3.90.70.30">
    <property type="entry name" value="Phytochelatin synthase, N-terminal domain"/>
    <property type="match status" value="1"/>
</dbReference>
<gene>
    <name evidence="7" type="ORF">TeGR_g12182</name>
</gene>
<keyword evidence="4" id="KW-0479">Metal-binding</keyword>
<dbReference type="InterPro" id="IPR040409">
    <property type="entry name" value="PCS-like"/>
</dbReference>
<dbReference type="PROSITE" id="PS51443">
    <property type="entry name" value="PCS"/>
    <property type="match status" value="1"/>
</dbReference>
<keyword evidence="8" id="KW-1185">Reference proteome</keyword>
<dbReference type="InterPro" id="IPR038156">
    <property type="entry name" value="PCS_N_sf"/>
</dbReference>
<dbReference type="SUPFAM" id="SSF54001">
    <property type="entry name" value="Cysteine proteinases"/>
    <property type="match status" value="1"/>
</dbReference>
<keyword evidence="2" id="KW-0104">Cadmium</keyword>
<dbReference type="PANTHER" id="PTHR33447:SF20">
    <property type="entry name" value="GLUTATHIONE GAMMA-GLUTAMYLCYSTEINYLTRANSFERASE"/>
    <property type="match status" value="1"/>
</dbReference>
<feature type="compositionally biased region" description="Low complexity" evidence="5">
    <location>
        <begin position="1"/>
        <end position="13"/>
    </location>
</feature>
<dbReference type="Pfam" id="PF05023">
    <property type="entry name" value="Phytochelatin"/>
    <property type="match status" value="1"/>
</dbReference>
<dbReference type="InterPro" id="IPR007719">
    <property type="entry name" value="PCS_N"/>
</dbReference>
<dbReference type="EMBL" id="BRYB01000580">
    <property type="protein sequence ID" value="GMI33288.1"/>
    <property type="molecule type" value="Genomic_DNA"/>
</dbReference>
<comment type="caution">
    <text evidence="7">The sequence shown here is derived from an EMBL/GenBank/DDBJ whole genome shotgun (WGS) entry which is preliminary data.</text>
</comment>
<evidence type="ECO:0000256" key="5">
    <source>
        <dbReference type="SAM" id="MobiDB-lite"/>
    </source>
</evidence>
<evidence type="ECO:0000313" key="8">
    <source>
        <dbReference type="Proteomes" id="UP001165060"/>
    </source>
</evidence>
<organism evidence="7 8">
    <name type="scientific">Tetraparma gracilis</name>
    <dbReference type="NCBI Taxonomy" id="2962635"/>
    <lineage>
        <taxon>Eukaryota</taxon>
        <taxon>Sar</taxon>
        <taxon>Stramenopiles</taxon>
        <taxon>Ochrophyta</taxon>
        <taxon>Bolidophyceae</taxon>
        <taxon>Parmales</taxon>
        <taxon>Triparmaceae</taxon>
        <taxon>Tetraparma</taxon>
    </lineage>
</organism>
<feature type="domain" description="Peptidase C83" evidence="6">
    <location>
        <begin position="66"/>
        <end position="296"/>
    </location>
</feature>
<keyword evidence="3" id="KW-0808">Transferase</keyword>
<evidence type="ECO:0000256" key="1">
    <source>
        <dbReference type="ARBA" id="ARBA00012468"/>
    </source>
</evidence>
<evidence type="ECO:0000256" key="2">
    <source>
        <dbReference type="ARBA" id="ARBA00022539"/>
    </source>
</evidence>
<protein>
    <recommendedName>
        <fullName evidence="1">glutathione gamma-glutamylcysteinyltransferase</fullName>
        <ecNumber evidence="1">2.3.2.15</ecNumber>
    </recommendedName>
</protein>
<proteinExistence type="predicted"/>
<evidence type="ECO:0000259" key="6">
    <source>
        <dbReference type="PROSITE" id="PS51443"/>
    </source>
</evidence>
<reference evidence="7 8" key="1">
    <citation type="journal article" date="2023" name="Commun. Biol.">
        <title>Genome analysis of Parmales, the sister group of diatoms, reveals the evolutionary specialization of diatoms from phago-mixotrophs to photoautotrophs.</title>
        <authorList>
            <person name="Ban H."/>
            <person name="Sato S."/>
            <person name="Yoshikawa S."/>
            <person name="Yamada K."/>
            <person name="Nakamura Y."/>
            <person name="Ichinomiya M."/>
            <person name="Sato N."/>
            <person name="Blanc-Mathieu R."/>
            <person name="Endo H."/>
            <person name="Kuwata A."/>
            <person name="Ogata H."/>
        </authorList>
    </citation>
    <scope>NUCLEOTIDE SEQUENCE [LARGE SCALE GENOMIC DNA]</scope>
</reference>
<feature type="region of interest" description="Disordered" evidence="5">
    <location>
        <begin position="1"/>
        <end position="31"/>
    </location>
</feature>